<accession>A0A151S768</accession>
<proteinExistence type="predicted"/>
<organism evidence="1 2">
    <name type="scientific">Cajanus cajan</name>
    <name type="common">Pigeon pea</name>
    <name type="synonym">Cajanus indicus</name>
    <dbReference type="NCBI Taxonomy" id="3821"/>
    <lineage>
        <taxon>Eukaryota</taxon>
        <taxon>Viridiplantae</taxon>
        <taxon>Streptophyta</taxon>
        <taxon>Embryophyta</taxon>
        <taxon>Tracheophyta</taxon>
        <taxon>Spermatophyta</taxon>
        <taxon>Magnoliopsida</taxon>
        <taxon>eudicotyledons</taxon>
        <taxon>Gunneridae</taxon>
        <taxon>Pentapetalae</taxon>
        <taxon>rosids</taxon>
        <taxon>fabids</taxon>
        <taxon>Fabales</taxon>
        <taxon>Fabaceae</taxon>
        <taxon>Papilionoideae</taxon>
        <taxon>50 kb inversion clade</taxon>
        <taxon>NPAAA clade</taxon>
        <taxon>indigoferoid/millettioid clade</taxon>
        <taxon>Phaseoleae</taxon>
        <taxon>Cajanus</taxon>
    </lineage>
</organism>
<protein>
    <recommendedName>
        <fullName evidence="3">Reverse transcriptase domain-containing protein</fullName>
    </recommendedName>
</protein>
<name>A0A151S768_CAJCA</name>
<dbReference type="EMBL" id="KQ483451">
    <property type="protein sequence ID" value="KYP50665.1"/>
    <property type="molecule type" value="Genomic_DNA"/>
</dbReference>
<gene>
    <name evidence="1" type="ORF">KK1_027602</name>
</gene>
<dbReference type="AlphaFoldDB" id="A0A151S768"/>
<evidence type="ECO:0008006" key="3">
    <source>
        <dbReference type="Google" id="ProtNLM"/>
    </source>
</evidence>
<evidence type="ECO:0000313" key="2">
    <source>
        <dbReference type="Proteomes" id="UP000075243"/>
    </source>
</evidence>
<dbReference type="Gramene" id="C.cajan_26091.t">
    <property type="protein sequence ID" value="C.cajan_26091.t.cds1"/>
    <property type="gene ID" value="C.cajan_26091"/>
</dbReference>
<keyword evidence="2" id="KW-1185">Reference proteome</keyword>
<dbReference type="Proteomes" id="UP000075243">
    <property type="component" value="Unassembled WGS sequence"/>
</dbReference>
<evidence type="ECO:0000313" key="1">
    <source>
        <dbReference type="EMBL" id="KYP50665.1"/>
    </source>
</evidence>
<reference evidence="1" key="1">
    <citation type="journal article" date="2012" name="Nat. Biotechnol.">
        <title>Draft genome sequence of pigeonpea (Cajanus cajan), an orphan legume crop of resource-poor farmers.</title>
        <authorList>
            <person name="Varshney R.K."/>
            <person name="Chen W."/>
            <person name="Li Y."/>
            <person name="Bharti A.K."/>
            <person name="Saxena R.K."/>
            <person name="Schlueter J.A."/>
            <person name="Donoghue M.T."/>
            <person name="Azam S."/>
            <person name="Fan G."/>
            <person name="Whaley A.M."/>
            <person name="Farmer A.D."/>
            <person name="Sheridan J."/>
            <person name="Iwata A."/>
            <person name="Tuteja R."/>
            <person name="Penmetsa R.V."/>
            <person name="Wu W."/>
            <person name="Upadhyaya H.D."/>
            <person name="Yang S.P."/>
            <person name="Shah T."/>
            <person name="Saxena K.B."/>
            <person name="Michael T."/>
            <person name="McCombie W.R."/>
            <person name="Yang B."/>
            <person name="Zhang G."/>
            <person name="Yang H."/>
            <person name="Wang J."/>
            <person name="Spillane C."/>
            <person name="Cook D.R."/>
            <person name="May G.D."/>
            <person name="Xu X."/>
            <person name="Jackson S.A."/>
        </authorList>
    </citation>
    <scope>NUCLEOTIDE SEQUENCE [LARGE SCALE GENOMIC DNA]</scope>
</reference>
<sequence>MKPFGFNDLFSELVETILHSARLSFGVNGSFMGYLACKKRVWQGDPLSPLLFFIFVDILSRRISFLANHGLLLHMASPHGFQSPTHVFIIGGIMVFSNGSTKTLKNLMFLIKQYG</sequence>